<dbReference type="AlphaFoldDB" id="A0A6G7GS50"/>
<protein>
    <submittedName>
        <fullName evidence="1">Uncharacterized protein</fullName>
    </submittedName>
</protein>
<gene>
    <name evidence="1" type="ORF">KsCSTR_30290</name>
</gene>
<sequence length="44" mass="5015">MNRIKRLGIFILLAGFAGGRRSKITFSKYGKEHDEAKQVLGYFP</sequence>
<organism evidence="1 2">
    <name type="scientific">Kuenenia stuttgartiensis</name>
    <dbReference type="NCBI Taxonomy" id="174633"/>
    <lineage>
        <taxon>Bacteria</taxon>
        <taxon>Pseudomonadati</taxon>
        <taxon>Planctomycetota</taxon>
        <taxon>Candidatus Brocadiia</taxon>
        <taxon>Candidatus Brocadiales</taxon>
        <taxon>Candidatus Brocadiaceae</taxon>
        <taxon>Candidatus Kuenenia</taxon>
    </lineage>
</organism>
<evidence type="ECO:0000313" key="1">
    <source>
        <dbReference type="EMBL" id="QII12408.1"/>
    </source>
</evidence>
<name>A0A6G7GS50_KUEST</name>
<evidence type="ECO:0000313" key="2">
    <source>
        <dbReference type="Proteomes" id="UP000501926"/>
    </source>
</evidence>
<proteinExistence type="predicted"/>
<reference evidence="1 2" key="1">
    <citation type="submission" date="2020-02" db="EMBL/GenBank/DDBJ databases">
        <title>Newly sequenced genome of strain CSTR1 showed variability in Candidatus Kuenenia stuttgartiensis genomes.</title>
        <authorList>
            <person name="Ding C."/>
            <person name="Adrian L."/>
        </authorList>
    </citation>
    <scope>NUCLEOTIDE SEQUENCE [LARGE SCALE GENOMIC DNA]</scope>
    <source>
        <strain evidence="1 2">CSTR1</strain>
    </source>
</reference>
<dbReference type="Proteomes" id="UP000501926">
    <property type="component" value="Chromosome"/>
</dbReference>
<accession>A0A6G7GS50</accession>
<dbReference type="EMBL" id="CP049055">
    <property type="protein sequence ID" value="QII12408.1"/>
    <property type="molecule type" value="Genomic_DNA"/>
</dbReference>